<dbReference type="Gene3D" id="1.10.287.1490">
    <property type="match status" value="1"/>
</dbReference>
<keyword evidence="2" id="KW-0812">Transmembrane</keyword>
<organism evidence="3 4">
    <name type="scientific">Metabacillus bambusae</name>
    <dbReference type="NCBI Taxonomy" id="2795218"/>
    <lineage>
        <taxon>Bacteria</taxon>
        <taxon>Bacillati</taxon>
        <taxon>Bacillota</taxon>
        <taxon>Bacilli</taxon>
        <taxon>Bacillales</taxon>
        <taxon>Bacillaceae</taxon>
        <taxon>Metabacillus</taxon>
    </lineage>
</organism>
<feature type="transmembrane region" description="Helical" evidence="2">
    <location>
        <begin position="20"/>
        <end position="42"/>
    </location>
</feature>
<evidence type="ECO:0000313" key="4">
    <source>
        <dbReference type="Proteomes" id="UP000663981"/>
    </source>
</evidence>
<evidence type="ECO:0000256" key="1">
    <source>
        <dbReference type="SAM" id="Coils"/>
    </source>
</evidence>
<dbReference type="EMBL" id="JAGDEL010000021">
    <property type="protein sequence ID" value="MBO1514301.1"/>
    <property type="molecule type" value="Genomic_DNA"/>
</dbReference>
<keyword evidence="2" id="KW-1133">Transmembrane helix</keyword>
<dbReference type="SUPFAM" id="SSF52540">
    <property type="entry name" value="P-loop containing nucleoside triphosphate hydrolases"/>
    <property type="match status" value="1"/>
</dbReference>
<proteinExistence type="predicted"/>
<sequence length="230" mass="25649">MKIEEGKRNFDLQKLLKSKVTWVIAGAIAIIFISYNVGYSLAKVPLSEKKVTYDELLNEIEGKEEELQEKKAKVEEQRQKLLGLIEETTKNEAILAEAKDFETNKTKLEDEINSLSDQVNTKKSEIETLNTDIKSKETELASVTGQIKEKEDAPKQLSAGNFIVGTDIPTSRYKAVPVGNSGNFVVYSSYGDLKVNTILGGDYGEKEYVFFAEEGDQIELAAPAKFIPIE</sequence>
<dbReference type="RefSeq" id="WP_207981217.1">
    <property type="nucleotide sequence ID" value="NZ_JAGDEL010000021.1"/>
</dbReference>
<keyword evidence="2" id="KW-0472">Membrane</keyword>
<reference evidence="3 4" key="1">
    <citation type="submission" date="2021-03" db="EMBL/GenBank/DDBJ databases">
        <title>Whole genome sequence of Metabacillus bambusae BG109.</title>
        <authorList>
            <person name="Jeong J.W."/>
        </authorList>
    </citation>
    <scope>NUCLEOTIDE SEQUENCE [LARGE SCALE GENOMIC DNA]</scope>
    <source>
        <strain evidence="3 4">BG109</strain>
    </source>
</reference>
<name>A0ABS3N8D5_9BACI</name>
<keyword evidence="4" id="KW-1185">Reference proteome</keyword>
<comment type="caution">
    <text evidence="3">The sequence shown here is derived from an EMBL/GenBank/DDBJ whole genome shotgun (WGS) entry which is preliminary data.</text>
</comment>
<feature type="coiled-coil region" evidence="1">
    <location>
        <begin position="46"/>
        <end position="153"/>
    </location>
</feature>
<dbReference type="InterPro" id="IPR027417">
    <property type="entry name" value="P-loop_NTPase"/>
</dbReference>
<protein>
    <submittedName>
        <fullName evidence="3">Uncharacterized protein</fullName>
    </submittedName>
</protein>
<keyword evidence="1" id="KW-0175">Coiled coil</keyword>
<gene>
    <name evidence="3" type="ORF">I7822_22000</name>
</gene>
<evidence type="ECO:0000256" key="2">
    <source>
        <dbReference type="SAM" id="Phobius"/>
    </source>
</evidence>
<evidence type="ECO:0000313" key="3">
    <source>
        <dbReference type="EMBL" id="MBO1514301.1"/>
    </source>
</evidence>
<dbReference type="Proteomes" id="UP000663981">
    <property type="component" value="Unassembled WGS sequence"/>
</dbReference>
<accession>A0ABS3N8D5</accession>